<dbReference type="GO" id="GO:0016567">
    <property type="term" value="P:protein ubiquitination"/>
    <property type="evidence" value="ECO:0007669"/>
    <property type="project" value="TreeGrafter"/>
</dbReference>
<dbReference type="InterPro" id="IPR013083">
    <property type="entry name" value="Znf_RING/FYVE/PHD"/>
</dbReference>
<gene>
    <name evidence="11" type="ORF">POM88_006582</name>
</gene>
<dbReference type="GO" id="GO:0005737">
    <property type="term" value="C:cytoplasm"/>
    <property type="evidence" value="ECO:0007669"/>
    <property type="project" value="TreeGrafter"/>
</dbReference>
<evidence type="ECO:0000256" key="3">
    <source>
        <dbReference type="ARBA" id="ARBA00022679"/>
    </source>
</evidence>
<keyword evidence="3 11" id="KW-0808">Transferase</keyword>
<keyword evidence="6" id="KW-0833">Ubl conjugation pathway</keyword>
<evidence type="ECO:0000313" key="12">
    <source>
        <dbReference type="Proteomes" id="UP001237642"/>
    </source>
</evidence>
<keyword evidence="5 8" id="KW-0863">Zinc-finger</keyword>
<dbReference type="SMART" id="SM00184">
    <property type="entry name" value="RING"/>
    <property type="match status" value="1"/>
</dbReference>
<dbReference type="SUPFAM" id="SSF57850">
    <property type="entry name" value="RING/U-box"/>
    <property type="match status" value="1"/>
</dbReference>
<dbReference type="Pfam" id="PF14369">
    <property type="entry name" value="Zn_ribbon_19"/>
    <property type="match status" value="1"/>
</dbReference>
<dbReference type="PROSITE" id="PS50089">
    <property type="entry name" value="ZF_RING_2"/>
    <property type="match status" value="1"/>
</dbReference>
<comment type="catalytic activity">
    <reaction evidence="1">
        <text>S-ubiquitinyl-[E2 ubiquitin-conjugating enzyme]-L-cysteine + [acceptor protein]-L-lysine = [E2 ubiquitin-conjugating enzyme]-L-cysteine + N(6)-ubiquitinyl-[acceptor protein]-L-lysine.</text>
        <dbReference type="EC" id="2.3.2.27"/>
    </reaction>
</comment>
<evidence type="ECO:0000256" key="1">
    <source>
        <dbReference type="ARBA" id="ARBA00000900"/>
    </source>
</evidence>
<feature type="compositionally biased region" description="Low complexity" evidence="9">
    <location>
        <begin position="250"/>
        <end position="264"/>
    </location>
</feature>
<dbReference type="EC" id="2.3.2.27" evidence="2"/>
<organism evidence="11 12">
    <name type="scientific">Heracleum sosnowskyi</name>
    <dbReference type="NCBI Taxonomy" id="360622"/>
    <lineage>
        <taxon>Eukaryota</taxon>
        <taxon>Viridiplantae</taxon>
        <taxon>Streptophyta</taxon>
        <taxon>Embryophyta</taxon>
        <taxon>Tracheophyta</taxon>
        <taxon>Spermatophyta</taxon>
        <taxon>Magnoliopsida</taxon>
        <taxon>eudicotyledons</taxon>
        <taxon>Gunneridae</taxon>
        <taxon>Pentapetalae</taxon>
        <taxon>asterids</taxon>
        <taxon>campanulids</taxon>
        <taxon>Apiales</taxon>
        <taxon>Apiaceae</taxon>
        <taxon>Apioideae</taxon>
        <taxon>apioid superclade</taxon>
        <taxon>Tordylieae</taxon>
        <taxon>Tordyliinae</taxon>
        <taxon>Heracleum</taxon>
    </lineage>
</organism>
<dbReference type="GO" id="GO:0008270">
    <property type="term" value="F:zinc ion binding"/>
    <property type="evidence" value="ECO:0007669"/>
    <property type="project" value="UniProtKB-KW"/>
</dbReference>
<evidence type="ECO:0000259" key="10">
    <source>
        <dbReference type="PROSITE" id="PS50089"/>
    </source>
</evidence>
<keyword evidence="7" id="KW-0862">Zinc</keyword>
<dbReference type="AlphaFoldDB" id="A0AAD8J4I9"/>
<evidence type="ECO:0000256" key="8">
    <source>
        <dbReference type="PROSITE-ProRule" id="PRU00175"/>
    </source>
</evidence>
<dbReference type="Gene3D" id="3.30.40.10">
    <property type="entry name" value="Zinc/RING finger domain, C3HC4 (zinc finger)"/>
    <property type="match status" value="1"/>
</dbReference>
<evidence type="ECO:0000256" key="9">
    <source>
        <dbReference type="SAM" id="MobiDB-lite"/>
    </source>
</evidence>
<dbReference type="InterPro" id="IPR039525">
    <property type="entry name" value="RNF126-like_zinc-ribbon"/>
</dbReference>
<evidence type="ECO:0000256" key="5">
    <source>
        <dbReference type="ARBA" id="ARBA00022771"/>
    </source>
</evidence>
<sequence length="311" mass="34660">MSSGGNTHWCYQCGQAVRPQRQSLVCPYCDDGFVQELSEVVGNRQEDYGVDRNDSFDFGSTELIGDPMFRVNNELATFIRQMLMGGHSRSGSRTRSSMFPEFILHGRGPRRMSSDDAFEFLFNGTPLMRGHQHTNMNEFLMGPGLQEFIEQLTGNDRRGPPPAPRAAIDAMPTVKISRRHLRSDSQCPVCQEKFELGSEAREMPCNHLYHSDCIVPWLVEHNSCPVCRVELPQVSGSAHGNRRSSHHSESGTNSSNTSERNNSGQNQGRSFLSSLWPFRSSNQGSEAGGSSSRAPYDENNGSNYAAAWPFN</sequence>
<protein>
    <recommendedName>
        <fullName evidence="2">RING-type E3 ubiquitin transferase</fullName>
        <ecNumber evidence="2">2.3.2.27</ecNumber>
    </recommendedName>
</protein>
<dbReference type="InterPro" id="IPR001841">
    <property type="entry name" value="Znf_RING"/>
</dbReference>
<proteinExistence type="predicted"/>
<dbReference type="EMBL" id="JAUIZM010000002">
    <property type="protein sequence ID" value="KAK1396719.1"/>
    <property type="molecule type" value="Genomic_DNA"/>
</dbReference>
<dbReference type="PANTHER" id="PTHR15710">
    <property type="entry name" value="E3 UBIQUITIN-PROTEIN LIGASE PRAJA"/>
    <property type="match status" value="1"/>
</dbReference>
<evidence type="ECO:0000256" key="2">
    <source>
        <dbReference type="ARBA" id="ARBA00012483"/>
    </source>
</evidence>
<accession>A0AAD8J4I9</accession>
<name>A0AAD8J4I9_9APIA</name>
<evidence type="ECO:0000256" key="4">
    <source>
        <dbReference type="ARBA" id="ARBA00022723"/>
    </source>
</evidence>
<reference evidence="11" key="1">
    <citation type="submission" date="2023-02" db="EMBL/GenBank/DDBJ databases">
        <title>Genome of toxic invasive species Heracleum sosnowskyi carries increased number of genes despite the absence of recent whole-genome duplications.</title>
        <authorList>
            <person name="Schelkunov M."/>
            <person name="Shtratnikova V."/>
            <person name="Makarenko M."/>
            <person name="Klepikova A."/>
            <person name="Omelchenko D."/>
            <person name="Novikova G."/>
            <person name="Obukhova E."/>
            <person name="Bogdanov V."/>
            <person name="Penin A."/>
            <person name="Logacheva M."/>
        </authorList>
    </citation>
    <scope>NUCLEOTIDE SEQUENCE</scope>
    <source>
        <strain evidence="11">Hsosn_3</strain>
        <tissue evidence="11">Leaf</tissue>
    </source>
</reference>
<feature type="compositionally biased region" description="Polar residues" evidence="9">
    <location>
        <begin position="265"/>
        <end position="302"/>
    </location>
</feature>
<comment type="caution">
    <text evidence="11">The sequence shown here is derived from an EMBL/GenBank/DDBJ whole genome shotgun (WGS) entry which is preliminary data.</text>
</comment>
<evidence type="ECO:0000313" key="11">
    <source>
        <dbReference type="EMBL" id="KAK1396719.1"/>
    </source>
</evidence>
<dbReference type="PANTHER" id="PTHR15710:SF126">
    <property type="entry name" value="RING-TYPE E3 UBIQUITIN TRANSFERASE"/>
    <property type="match status" value="1"/>
</dbReference>
<dbReference type="GO" id="GO:0061630">
    <property type="term" value="F:ubiquitin protein ligase activity"/>
    <property type="evidence" value="ECO:0007669"/>
    <property type="project" value="UniProtKB-EC"/>
</dbReference>
<dbReference type="Proteomes" id="UP001237642">
    <property type="component" value="Unassembled WGS sequence"/>
</dbReference>
<evidence type="ECO:0000256" key="7">
    <source>
        <dbReference type="ARBA" id="ARBA00022833"/>
    </source>
</evidence>
<dbReference type="CDD" id="cd16667">
    <property type="entry name" value="RING-H2_RNF126-like"/>
    <property type="match status" value="1"/>
</dbReference>
<dbReference type="FunFam" id="3.30.40.10:FF:000022">
    <property type="entry name" value="E3 ubiquitin-protein ligase RING1-like"/>
    <property type="match status" value="1"/>
</dbReference>
<feature type="region of interest" description="Disordered" evidence="9">
    <location>
        <begin position="236"/>
        <end position="302"/>
    </location>
</feature>
<reference evidence="11" key="2">
    <citation type="submission" date="2023-05" db="EMBL/GenBank/DDBJ databases">
        <authorList>
            <person name="Schelkunov M.I."/>
        </authorList>
    </citation>
    <scope>NUCLEOTIDE SEQUENCE</scope>
    <source>
        <strain evidence="11">Hsosn_3</strain>
        <tissue evidence="11">Leaf</tissue>
    </source>
</reference>
<feature type="domain" description="RING-type" evidence="10">
    <location>
        <begin position="187"/>
        <end position="228"/>
    </location>
</feature>
<dbReference type="Pfam" id="PF13639">
    <property type="entry name" value="zf-RING_2"/>
    <property type="match status" value="1"/>
</dbReference>
<keyword evidence="12" id="KW-1185">Reference proteome</keyword>
<keyword evidence="4" id="KW-0479">Metal-binding</keyword>
<evidence type="ECO:0000256" key="6">
    <source>
        <dbReference type="ARBA" id="ARBA00022786"/>
    </source>
</evidence>